<gene>
    <name evidence="2" type="ORF">EC912_10193</name>
</gene>
<name>A0A4R3YYZ4_9GAMM</name>
<dbReference type="EMBL" id="SMCS01000001">
    <property type="protein sequence ID" value="TCV97098.1"/>
    <property type="molecule type" value="Genomic_DNA"/>
</dbReference>
<protein>
    <submittedName>
        <fullName evidence="2">Uncharacterized protein</fullName>
    </submittedName>
</protein>
<feature type="region of interest" description="Disordered" evidence="1">
    <location>
        <begin position="40"/>
        <end position="64"/>
    </location>
</feature>
<accession>A0A4R3YYZ4</accession>
<organism evidence="2 3">
    <name type="scientific">Luteibacter rhizovicinus</name>
    <dbReference type="NCBI Taxonomy" id="242606"/>
    <lineage>
        <taxon>Bacteria</taxon>
        <taxon>Pseudomonadati</taxon>
        <taxon>Pseudomonadota</taxon>
        <taxon>Gammaproteobacteria</taxon>
        <taxon>Lysobacterales</taxon>
        <taxon>Rhodanobacteraceae</taxon>
        <taxon>Luteibacter</taxon>
    </lineage>
</organism>
<evidence type="ECO:0000256" key="1">
    <source>
        <dbReference type="SAM" id="MobiDB-lite"/>
    </source>
</evidence>
<dbReference type="RefSeq" id="WP_132141182.1">
    <property type="nucleotide sequence ID" value="NZ_SMCS01000001.1"/>
</dbReference>
<comment type="caution">
    <text evidence="2">The sequence shown here is derived from an EMBL/GenBank/DDBJ whole genome shotgun (WGS) entry which is preliminary data.</text>
</comment>
<sequence length="107" mass="11848">MPTIHLRVTGTRDAFDTVLSAIEGVDQVDRVEEIDDLMNEMRDDSSSSEMSDDTAGSTTYVAEIQAPKNRLEQVRITAEATAMNMEAALEFLGPDDDEMFGREDEDA</sequence>
<evidence type="ECO:0000313" key="3">
    <source>
        <dbReference type="Proteomes" id="UP000295645"/>
    </source>
</evidence>
<reference evidence="2 3" key="1">
    <citation type="submission" date="2019-03" db="EMBL/GenBank/DDBJ databases">
        <title>Above-ground endophytic microbial communities from plants in different locations in the United States.</title>
        <authorList>
            <person name="Frank C."/>
        </authorList>
    </citation>
    <scope>NUCLEOTIDE SEQUENCE [LARGE SCALE GENOMIC DNA]</scope>
    <source>
        <strain evidence="2 3">LP_13_YM</strain>
    </source>
</reference>
<keyword evidence="3" id="KW-1185">Reference proteome</keyword>
<dbReference type="OrthoDB" id="6044454at2"/>
<proteinExistence type="predicted"/>
<evidence type="ECO:0000313" key="2">
    <source>
        <dbReference type="EMBL" id="TCV97098.1"/>
    </source>
</evidence>
<dbReference type="Proteomes" id="UP000295645">
    <property type="component" value="Unassembled WGS sequence"/>
</dbReference>
<dbReference type="AlphaFoldDB" id="A0A4R3YYZ4"/>